<sequence length="264" mass="29054">MTTILELTTYLEEIAPLHFQESYDNAGLIYGDPDASVEGVLISLDLTEAVIDDAIANGCNVIVSHHPIIFRGIKKFHGHYVDRTVAKAIKNDIAIYAIHTNLDNVLENGVNGKIAEKIGLKDTGILSIKPELDENGKVGSGVTGILQNEMSEIDFLDHLKKSMELKVVKHTALLDQTIKKVAICGGSGSFLLSAAIRCGADAFITSDFKYHEFFDADSKIVIIDIGHFESEQFTINLLYDLITNKFSNFAARCTKVNTNPVNYY</sequence>
<dbReference type="PANTHER" id="PTHR13799">
    <property type="entry name" value="NGG1 INTERACTING FACTOR 3"/>
    <property type="match status" value="1"/>
</dbReference>
<accession>A0AA37SRG7</accession>
<feature type="binding site" evidence="5">
    <location>
        <position position="227"/>
    </location>
    <ligand>
        <name>a divalent metal cation</name>
        <dbReference type="ChEBI" id="CHEBI:60240"/>
        <label>1</label>
    </ligand>
</feature>
<evidence type="ECO:0000313" key="7">
    <source>
        <dbReference type="Proteomes" id="UP001156666"/>
    </source>
</evidence>
<dbReference type="Pfam" id="PF01784">
    <property type="entry name" value="DUF34_NIF3"/>
    <property type="match status" value="1"/>
</dbReference>
<protein>
    <recommendedName>
        <fullName evidence="3">GTP cyclohydrolase 1 type 2 homolog</fullName>
    </recommendedName>
</protein>
<feature type="binding site" evidence="5">
    <location>
        <position position="66"/>
    </location>
    <ligand>
        <name>a divalent metal cation</name>
        <dbReference type="ChEBI" id="CHEBI:60240"/>
        <label>1</label>
    </ligand>
</feature>
<evidence type="ECO:0000313" key="6">
    <source>
        <dbReference type="EMBL" id="GLR18517.1"/>
    </source>
</evidence>
<dbReference type="SUPFAM" id="SSF102705">
    <property type="entry name" value="NIF3 (NGG1p interacting factor 3)-like"/>
    <property type="match status" value="1"/>
</dbReference>
<evidence type="ECO:0000256" key="2">
    <source>
        <dbReference type="ARBA" id="ARBA00011643"/>
    </source>
</evidence>
<keyword evidence="4 5" id="KW-0479">Metal-binding</keyword>
<dbReference type="InterPro" id="IPR002678">
    <property type="entry name" value="DUF34/NIF3"/>
</dbReference>
<dbReference type="AlphaFoldDB" id="A0AA37SRG7"/>
<feature type="binding site" evidence="5">
    <location>
        <position position="65"/>
    </location>
    <ligand>
        <name>a divalent metal cation</name>
        <dbReference type="ChEBI" id="CHEBI:60240"/>
        <label>1</label>
    </ligand>
</feature>
<dbReference type="EMBL" id="BSOH01000021">
    <property type="protein sequence ID" value="GLR18517.1"/>
    <property type="molecule type" value="Genomic_DNA"/>
</dbReference>
<evidence type="ECO:0000256" key="3">
    <source>
        <dbReference type="ARBA" id="ARBA00022112"/>
    </source>
</evidence>
<name>A0AA37SRG7_9BACT</name>
<feature type="binding site" evidence="5">
    <location>
        <position position="231"/>
    </location>
    <ligand>
        <name>a divalent metal cation</name>
        <dbReference type="ChEBI" id="CHEBI:60240"/>
        <label>1</label>
    </ligand>
</feature>
<dbReference type="NCBIfam" id="TIGR00486">
    <property type="entry name" value="YbgI_SA1388"/>
    <property type="match status" value="1"/>
</dbReference>
<gene>
    <name evidence="6" type="ORF">GCM10007940_31330</name>
</gene>
<reference evidence="6" key="2">
    <citation type="submission" date="2023-01" db="EMBL/GenBank/DDBJ databases">
        <title>Draft genome sequence of Portibacter lacus strain NBRC 108769.</title>
        <authorList>
            <person name="Sun Q."/>
            <person name="Mori K."/>
        </authorList>
    </citation>
    <scope>NUCLEOTIDE SEQUENCE</scope>
    <source>
        <strain evidence="6">NBRC 108769</strain>
    </source>
</reference>
<dbReference type="GO" id="GO:0005737">
    <property type="term" value="C:cytoplasm"/>
    <property type="evidence" value="ECO:0007669"/>
    <property type="project" value="TreeGrafter"/>
</dbReference>
<dbReference type="Proteomes" id="UP001156666">
    <property type="component" value="Unassembled WGS sequence"/>
</dbReference>
<dbReference type="Gene3D" id="3.40.1390.30">
    <property type="entry name" value="NIF3 (NGG1p interacting factor 3)-like"/>
    <property type="match status" value="2"/>
</dbReference>
<evidence type="ECO:0000256" key="1">
    <source>
        <dbReference type="ARBA" id="ARBA00006964"/>
    </source>
</evidence>
<comment type="similarity">
    <text evidence="1">Belongs to the GTP cyclohydrolase I type 2/NIF3 family.</text>
</comment>
<proteinExistence type="inferred from homology"/>
<dbReference type="GO" id="GO:0046872">
    <property type="term" value="F:metal ion binding"/>
    <property type="evidence" value="ECO:0007669"/>
    <property type="project" value="UniProtKB-KW"/>
</dbReference>
<feature type="binding site" evidence="5">
    <location>
        <position position="103"/>
    </location>
    <ligand>
        <name>a divalent metal cation</name>
        <dbReference type="ChEBI" id="CHEBI:60240"/>
        <label>1</label>
    </ligand>
</feature>
<keyword evidence="7" id="KW-1185">Reference proteome</keyword>
<organism evidence="6 7">
    <name type="scientific">Portibacter lacus</name>
    <dbReference type="NCBI Taxonomy" id="1099794"/>
    <lineage>
        <taxon>Bacteria</taxon>
        <taxon>Pseudomonadati</taxon>
        <taxon>Bacteroidota</taxon>
        <taxon>Saprospiria</taxon>
        <taxon>Saprospirales</taxon>
        <taxon>Haliscomenobacteraceae</taxon>
        <taxon>Portibacter</taxon>
    </lineage>
</organism>
<evidence type="ECO:0000256" key="5">
    <source>
        <dbReference type="PIRSR" id="PIRSR602678-1"/>
    </source>
</evidence>
<comment type="caution">
    <text evidence="6">The sequence shown here is derived from an EMBL/GenBank/DDBJ whole genome shotgun (WGS) entry which is preliminary data.</text>
</comment>
<evidence type="ECO:0000256" key="4">
    <source>
        <dbReference type="ARBA" id="ARBA00022723"/>
    </source>
</evidence>
<dbReference type="FunFam" id="3.40.1390.30:FF:000001">
    <property type="entry name" value="GTP cyclohydrolase 1 type 2"/>
    <property type="match status" value="1"/>
</dbReference>
<comment type="subunit">
    <text evidence="2">Homohexamer.</text>
</comment>
<dbReference type="InterPro" id="IPR036069">
    <property type="entry name" value="DUF34/NIF3_sf"/>
</dbReference>
<dbReference type="PANTHER" id="PTHR13799:SF14">
    <property type="entry name" value="GTP CYCLOHYDROLASE 1 TYPE 2 HOMOLOG"/>
    <property type="match status" value="1"/>
</dbReference>
<dbReference type="RefSeq" id="WP_235295186.1">
    <property type="nucleotide sequence ID" value="NZ_BSOH01000021.1"/>
</dbReference>
<reference evidence="6" key="1">
    <citation type="journal article" date="2014" name="Int. J. Syst. Evol. Microbiol.">
        <title>Complete genome sequence of Corynebacterium casei LMG S-19264T (=DSM 44701T), isolated from a smear-ripened cheese.</title>
        <authorList>
            <consortium name="US DOE Joint Genome Institute (JGI-PGF)"/>
            <person name="Walter F."/>
            <person name="Albersmeier A."/>
            <person name="Kalinowski J."/>
            <person name="Ruckert C."/>
        </authorList>
    </citation>
    <scope>NUCLEOTIDE SEQUENCE</scope>
    <source>
        <strain evidence="6">NBRC 108769</strain>
    </source>
</reference>